<name>A0A1C3KYZ0_PLAMA</name>
<dbReference type="GO" id="GO:0000472">
    <property type="term" value="P:endonucleolytic cleavage to generate mature 5'-end of SSU-rRNA from (SSU-rRNA, 5.8S rRNA, LSU-rRNA)"/>
    <property type="evidence" value="ECO:0007669"/>
    <property type="project" value="TreeGrafter"/>
</dbReference>
<dbReference type="GO" id="GO:0005730">
    <property type="term" value="C:nucleolus"/>
    <property type="evidence" value="ECO:0007669"/>
    <property type="project" value="TreeGrafter"/>
</dbReference>
<evidence type="ECO:0000256" key="1">
    <source>
        <dbReference type="ARBA" id="ARBA00022737"/>
    </source>
</evidence>
<proteinExistence type="predicted"/>
<dbReference type="VEuPathDB" id="PlasmoDB:PmUG01_11018800"/>
<feature type="compositionally biased region" description="Low complexity" evidence="2">
    <location>
        <begin position="752"/>
        <end position="801"/>
    </location>
</feature>
<organism evidence="3 4">
    <name type="scientific">Plasmodium malariae</name>
    <dbReference type="NCBI Taxonomy" id="5858"/>
    <lineage>
        <taxon>Eukaryota</taxon>
        <taxon>Sar</taxon>
        <taxon>Alveolata</taxon>
        <taxon>Apicomplexa</taxon>
        <taxon>Aconoidasida</taxon>
        <taxon>Haemosporida</taxon>
        <taxon>Plasmodiidae</taxon>
        <taxon>Plasmodium</taxon>
        <taxon>Plasmodium (Plasmodium)</taxon>
    </lineage>
</organism>
<feature type="region of interest" description="Disordered" evidence="2">
    <location>
        <begin position="15"/>
        <end position="49"/>
    </location>
</feature>
<dbReference type="GO" id="GO:0000056">
    <property type="term" value="P:ribosomal small subunit export from nucleus"/>
    <property type="evidence" value="ECO:0007669"/>
    <property type="project" value="TreeGrafter"/>
</dbReference>
<feature type="region of interest" description="Disordered" evidence="2">
    <location>
        <begin position="1014"/>
        <end position="1041"/>
    </location>
</feature>
<keyword evidence="1" id="KW-0677">Repeat</keyword>
<protein>
    <submittedName>
        <fullName evidence="3">Uncharacterized protein</fullName>
    </submittedName>
</protein>
<dbReference type="EMBL" id="LT594499">
    <property type="protein sequence ID" value="SBT79481.1"/>
    <property type="molecule type" value="Genomic_DNA"/>
</dbReference>
<dbReference type="GO" id="GO:0000480">
    <property type="term" value="P:endonucleolytic cleavage in 5'-ETS of tricistronic rRNA transcript (SSU-rRNA, 5.8S rRNA, LSU-rRNA)"/>
    <property type="evidence" value="ECO:0007669"/>
    <property type="project" value="TreeGrafter"/>
</dbReference>
<dbReference type="Proteomes" id="UP000219799">
    <property type="component" value="Chromosome 11"/>
</dbReference>
<dbReference type="InterPro" id="IPR040000">
    <property type="entry name" value="NOP9"/>
</dbReference>
<feature type="compositionally biased region" description="Basic and acidic residues" evidence="2">
    <location>
        <begin position="1077"/>
        <end position="1129"/>
    </location>
</feature>
<feature type="region of interest" description="Disordered" evidence="2">
    <location>
        <begin position="745"/>
        <end position="801"/>
    </location>
</feature>
<accession>A0A1C3KYZ0</accession>
<evidence type="ECO:0000256" key="2">
    <source>
        <dbReference type="SAM" id="MobiDB-lite"/>
    </source>
</evidence>
<evidence type="ECO:0000313" key="3">
    <source>
        <dbReference type="EMBL" id="SBT79481.1"/>
    </source>
</evidence>
<dbReference type="AlphaFoldDB" id="A0A1C3KYZ0"/>
<dbReference type="PANTHER" id="PTHR13102">
    <property type="entry name" value="NUCLEOLAR PROTEIN 9"/>
    <property type="match status" value="1"/>
</dbReference>
<dbReference type="Gene3D" id="1.25.10.10">
    <property type="entry name" value="Leucine-rich Repeat Variant"/>
    <property type="match status" value="1"/>
</dbReference>
<sequence length="1168" mass="136044">MNGFKARTNSKSFRYFNRNKEENSGNKTFSHNNKNGNHNSKKQYKEKNRTSSVEEISEYLINISYILNEKYEKYFVYELKEENLKKGNKAFGSINLEYSYYLEDDISILIKIKEEIKNNEEELMNNRKCSKIMEKLIYYCFFLLKYNEKNVKNSDISIHCIKIYNNFFHVIKRNFVYLAISSYASHFVQTVICVFPFFNKYEDIYIEEIKKRNKNYVSISSHFNEICNGTVENMFTLMFDKSGTHVLRSFLYSLGGYLSINISNITFRKSKARKSISKRELKYIDKGCSSSCNGSNTDSAAALSSTFYSYIYKIIDRITEEIMNPKETQKFKNLLYQYIFYDIYKGNNNKLGKDEKSDEKYLDESKSQYLISPLLYNTYSVPALGTLFELIKDKNVECSNLLSEILVIERTKKYYMSKACENCCVFDICPLKQVLDILMKLDGPSIMVEKLLKINHEHIFYVFNIYIIKNINSLICDNAYSNLVMYNYLNCDYITEEMFDLLIKNVDIDMVIKRRKFNVLKGLFDLAQYYKRNCKLLFNSLIRGFNVGGLLSTVESGVSGSIGGNVGRGVSSNVCRGVSSNVGRGVSSNVGRGVSSNVNGNNGISGSSSGAKFLWICILCMCRYEDLHPCIRNVFKNEKKVEADVGRKKIDKMDDKKGNEIIHDNFEKDDNINLNNYNFYNYLKIDINGYNILSLLLSFPKECIVPLINSFKHFCNFFKIVSNNKPRKEDIERYKKFAHTFSLSNKDDNNDDGYNNDGYNNDGYNNDGYNNDGYNNDGYNNDGYNNDGYNNDNNVDGYNENNKQYQLGKESKIENCNNTEHVHNGVSGSNSWRWNNYNDPRKENKCNGKMQNEKEKKKGKPFVRRNTELRGNILLYFSCDKILSHLCEKIAHTFNLINEKHLRHFLLLFKNEYKHIATNYIGAHIVVTFFKLGNNNIKKRILDQLVENDINVYNSYIRNFMKLKEYKKNKIINNTCNNKYTKAKKLFEDILIPKEKESIGGDYQNKESYVREDMKKDQMGDEDSQSDAPASKDVTKNESFDLEKEYEDDGAKIYDQTEVYTLLKHKKEKKKRKRGKILSDRSRSKENDLPTLLRKEHEGDGVEKGAENEKGVAEMEGKRDHLDGAEEKDKNFMNVISDFIKNSKNKTRKRKKERERMEQVLKKCAVCA</sequence>
<dbReference type="InterPro" id="IPR011989">
    <property type="entry name" value="ARM-like"/>
</dbReference>
<dbReference type="PANTHER" id="PTHR13102:SF0">
    <property type="entry name" value="NUCLEOLAR PROTEIN 9"/>
    <property type="match status" value="1"/>
</dbReference>
<dbReference type="GO" id="GO:0030686">
    <property type="term" value="C:90S preribosome"/>
    <property type="evidence" value="ECO:0007669"/>
    <property type="project" value="TreeGrafter"/>
</dbReference>
<gene>
    <name evidence="3" type="primary">PmlGA01_110007500</name>
    <name evidence="3" type="ORF">PMLGA01_110007500</name>
</gene>
<dbReference type="Pfam" id="PF22493">
    <property type="entry name" value="PUF_NOP9"/>
    <property type="match status" value="1"/>
</dbReference>
<dbReference type="GO" id="GO:0003723">
    <property type="term" value="F:RNA binding"/>
    <property type="evidence" value="ECO:0007669"/>
    <property type="project" value="InterPro"/>
</dbReference>
<dbReference type="InterPro" id="IPR001313">
    <property type="entry name" value="Pumilio_RNA-bd_rpt"/>
</dbReference>
<feature type="region of interest" description="Disordered" evidence="2">
    <location>
        <begin position="1070"/>
        <end position="1129"/>
    </location>
</feature>
<dbReference type="GO" id="GO:0030688">
    <property type="term" value="C:preribosome, small subunit precursor"/>
    <property type="evidence" value="ECO:0007669"/>
    <property type="project" value="TreeGrafter"/>
</dbReference>
<dbReference type="GO" id="GO:0000447">
    <property type="term" value="P:endonucleolytic cleavage in ITS1 to separate SSU-rRNA from 5.8S rRNA and LSU-rRNA from tricistronic rRNA transcript (SSU-rRNA, 5.8S rRNA, LSU-rRNA)"/>
    <property type="evidence" value="ECO:0007669"/>
    <property type="project" value="TreeGrafter"/>
</dbReference>
<reference evidence="3 4" key="1">
    <citation type="submission" date="2016-06" db="EMBL/GenBank/DDBJ databases">
        <authorList>
            <consortium name="Pathogen Informatics"/>
        </authorList>
    </citation>
    <scope>NUCLEOTIDE SEQUENCE [LARGE SCALE GENOMIC DNA]</scope>
    <source>
        <strain evidence="3">PmlGA01</strain>
    </source>
</reference>
<evidence type="ECO:0000313" key="4">
    <source>
        <dbReference type="Proteomes" id="UP000219799"/>
    </source>
</evidence>